<dbReference type="SUPFAM" id="SSF53649">
    <property type="entry name" value="Alkaline phosphatase-like"/>
    <property type="match status" value="1"/>
</dbReference>
<dbReference type="InterPro" id="IPR017850">
    <property type="entry name" value="Alkaline_phosphatase_core_sf"/>
</dbReference>
<evidence type="ECO:0000313" key="2">
    <source>
        <dbReference type="Proteomes" id="UP001162480"/>
    </source>
</evidence>
<comment type="caution">
    <text evidence="1">The sequence shown here is derived from an EMBL/GenBank/DDBJ whole genome shotgun (WGS) entry which is preliminary data.</text>
</comment>
<evidence type="ECO:0000313" key="1">
    <source>
        <dbReference type="EMBL" id="CAJ1099367.1"/>
    </source>
</evidence>
<dbReference type="AlphaFoldDB" id="A0AA36HHU8"/>
<dbReference type="EMBL" id="CATOCA020000001">
    <property type="protein sequence ID" value="CAJ1099367.1"/>
    <property type="molecule type" value="Genomic_DNA"/>
</dbReference>
<dbReference type="Proteomes" id="UP001162480">
    <property type="component" value="Unassembled WGS sequence"/>
</dbReference>
<name>A0AA36HHU8_OCTVU</name>
<dbReference type="Gene3D" id="3.40.720.10">
    <property type="entry name" value="Alkaline Phosphatase, subunit A"/>
    <property type="match status" value="1"/>
</dbReference>
<organism evidence="1 2">
    <name type="scientific">Octopus vulgaris</name>
    <name type="common">Common octopus</name>
    <dbReference type="NCBI Taxonomy" id="6645"/>
    <lineage>
        <taxon>Eukaryota</taxon>
        <taxon>Metazoa</taxon>
        <taxon>Spiralia</taxon>
        <taxon>Lophotrochozoa</taxon>
        <taxon>Mollusca</taxon>
        <taxon>Cephalopoda</taxon>
        <taxon>Coleoidea</taxon>
        <taxon>Octopodiformes</taxon>
        <taxon>Octopoda</taxon>
        <taxon>Incirrata</taxon>
        <taxon>Octopodidae</taxon>
        <taxon>Octopus</taxon>
    </lineage>
</organism>
<gene>
    <name evidence="1" type="ORF">OCTVUL_1B012619</name>
</gene>
<protein>
    <submittedName>
        <fullName evidence="1">N-sulphoglucosamine sulphohydrolase</fullName>
    </submittedName>
</protein>
<accession>A0AA36HHU8</accession>
<reference evidence="1" key="1">
    <citation type="submission" date="2023-08" db="EMBL/GenBank/DDBJ databases">
        <authorList>
            <person name="Alioto T."/>
            <person name="Alioto T."/>
            <person name="Gomez Garrido J."/>
        </authorList>
    </citation>
    <scope>NUCLEOTIDE SEQUENCE</scope>
</reference>
<proteinExistence type="predicted"/>
<sequence>MYYPMRSVRTSNYKLIHNLNYKMPYPIDQDFYLSSTFLDILNRTRSKLPTKWSKTLHQYYYREQWELYDLRNDTAELVNVAYKPEYRTTLNSLKSLLHHWQNVTADPWICGPGAVLENSGYYKYQPQCMPLDNELM</sequence>
<keyword evidence="2" id="KW-1185">Reference proteome</keyword>